<organism evidence="10 12">
    <name type="scientific">Clostridium formicaceticum</name>
    <dbReference type="NCBI Taxonomy" id="1497"/>
    <lineage>
        <taxon>Bacteria</taxon>
        <taxon>Bacillati</taxon>
        <taxon>Bacillota</taxon>
        <taxon>Clostridia</taxon>
        <taxon>Eubacteriales</taxon>
        <taxon>Clostridiaceae</taxon>
        <taxon>Clostridium</taxon>
    </lineage>
</organism>
<sequence length="95" mass="10610">MLVDSLRATTHEFMNKLHFILGFLQLKDYIAAEKFILNITANQPSIFKKGLTTKSDGRGIGLYLVKQSVDNLNGSIKVKSSLSQGTHFLVKIPKM</sequence>
<feature type="domain" description="Histidine kinase/HSP90-like ATPase" evidence="7">
    <location>
        <begin position="42"/>
        <end position="94"/>
    </location>
</feature>
<comment type="catalytic activity">
    <reaction evidence="1">
        <text>ATP + protein L-histidine = ADP + protein N-phospho-L-histidine.</text>
        <dbReference type="EC" id="2.7.13.3"/>
    </reaction>
</comment>
<keyword evidence="11" id="KW-1185">Reference proteome</keyword>
<evidence type="ECO:0000256" key="3">
    <source>
        <dbReference type="ARBA" id="ARBA00022553"/>
    </source>
</evidence>
<dbReference type="KEGG" id="cfm:BJL90_02275"/>
<keyword evidence="3" id="KW-0597">Phosphoprotein</keyword>
<dbReference type="Gene3D" id="1.10.287.130">
    <property type="match status" value="1"/>
</dbReference>
<dbReference type="InterPro" id="IPR036890">
    <property type="entry name" value="HATPase_C_sf"/>
</dbReference>
<dbReference type="PANTHER" id="PTHR43547:SF10">
    <property type="entry name" value="SENSOR HISTIDINE KINASE DCUS"/>
    <property type="match status" value="1"/>
</dbReference>
<reference evidence="9 11" key="1">
    <citation type="submission" date="2016-10" db="EMBL/GenBank/DDBJ databases">
        <title>Complete Genome Sequence of Acetogen Clostridium formicoaceticum ATCC 27076.</title>
        <authorList>
            <person name="Bao T."/>
            <person name="Cheng C."/>
            <person name="Zhao J."/>
            <person name="Yang S.-T."/>
            <person name="Wang J."/>
            <person name="Wang M."/>
        </authorList>
    </citation>
    <scope>NUCLEOTIDE SEQUENCE [LARGE SCALE GENOMIC DNA]</scope>
    <source>
        <strain evidence="9 11">ATCC 27076</strain>
    </source>
</reference>
<dbReference type="Pfam" id="PF14689">
    <property type="entry name" value="SPOB_a"/>
    <property type="match status" value="1"/>
</dbReference>
<accession>A0AAC9RQY9</accession>
<protein>
    <recommendedName>
        <fullName evidence="2">histidine kinase</fullName>
        <ecNumber evidence="2">2.7.13.3</ecNumber>
    </recommendedName>
</protein>
<dbReference type="AlphaFoldDB" id="A0AAC9RQY9"/>
<dbReference type="Proteomes" id="UP000192478">
    <property type="component" value="Chromosome"/>
</dbReference>
<dbReference type="InterPro" id="IPR003594">
    <property type="entry name" value="HATPase_dom"/>
</dbReference>
<evidence type="ECO:0000313" key="11">
    <source>
        <dbReference type="Proteomes" id="UP000177894"/>
    </source>
</evidence>
<dbReference type="EC" id="2.7.13.3" evidence="2"/>
<dbReference type="EMBL" id="CP017603">
    <property type="protein sequence ID" value="AOY74884.1"/>
    <property type="molecule type" value="Genomic_DNA"/>
</dbReference>
<evidence type="ECO:0000313" key="12">
    <source>
        <dbReference type="Proteomes" id="UP000192478"/>
    </source>
</evidence>
<dbReference type="PRINTS" id="PR00344">
    <property type="entry name" value="BCTRLSENSOR"/>
</dbReference>
<keyword evidence="4 10" id="KW-0808">Transferase</keyword>
<dbReference type="InterPro" id="IPR039506">
    <property type="entry name" value="SPOB_a"/>
</dbReference>
<dbReference type="InterPro" id="IPR016120">
    <property type="entry name" value="Sig_transdc_His_kin_SpoOB"/>
</dbReference>
<evidence type="ECO:0000313" key="10">
    <source>
        <dbReference type="EMBL" id="ARE89288.1"/>
    </source>
</evidence>
<feature type="domain" description="SpoOB alpha-helical" evidence="8">
    <location>
        <begin position="2"/>
        <end position="40"/>
    </location>
</feature>
<keyword evidence="5 10" id="KW-0418">Kinase</keyword>
<evidence type="ECO:0000256" key="2">
    <source>
        <dbReference type="ARBA" id="ARBA00012438"/>
    </source>
</evidence>
<dbReference type="GO" id="GO:0000155">
    <property type="term" value="F:phosphorelay sensor kinase activity"/>
    <property type="evidence" value="ECO:0007669"/>
    <property type="project" value="InterPro"/>
</dbReference>
<dbReference type="SUPFAM" id="SSF55874">
    <property type="entry name" value="ATPase domain of HSP90 chaperone/DNA topoisomerase II/histidine kinase"/>
    <property type="match status" value="1"/>
</dbReference>
<gene>
    <name evidence="10" type="primary">dcuS_2</name>
    <name evidence="9" type="ORF">BJL90_02275</name>
    <name evidence="10" type="ORF">CLFO_36950</name>
</gene>
<evidence type="ECO:0000259" key="8">
    <source>
        <dbReference type="Pfam" id="PF14689"/>
    </source>
</evidence>
<dbReference type="Gene3D" id="3.30.565.10">
    <property type="entry name" value="Histidine kinase-like ATPase, C-terminal domain"/>
    <property type="match status" value="1"/>
</dbReference>
<evidence type="ECO:0000256" key="6">
    <source>
        <dbReference type="ARBA" id="ARBA00023012"/>
    </source>
</evidence>
<proteinExistence type="predicted"/>
<evidence type="ECO:0000256" key="1">
    <source>
        <dbReference type="ARBA" id="ARBA00000085"/>
    </source>
</evidence>
<dbReference type="SUPFAM" id="SSF55890">
    <property type="entry name" value="Sporulation response regulatory protein Spo0B"/>
    <property type="match status" value="1"/>
</dbReference>
<evidence type="ECO:0000256" key="5">
    <source>
        <dbReference type="ARBA" id="ARBA00022777"/>
    </source>
</evidence>
<evidence type="ECO:0000259" key="7">
    <source>
        <dbReference type="Pfam" id="PF02518"/>
    </source>
</evidence>
<dbReference type="InterPro" id="IPR004358">
    <property type="entry name" value="Sig_transdc_His_kin-like_C"/>
</dbReference>
<dbReference type="Pfam" id="PF02518">
    <property type="entry name" value="HATPase_c"/>
    <property type="match status" value="1"/>
</dbReference>
<evidence type="ECO:0000256" key="4">
    <source>
        <dbReference type="ARBA" id="ARBA00022679"/>
    </source>
</evidence>
<dbReference type="EMBL" id="CP020559">
    <property type="protein sequence ID" value="ARE89288.1"/>
    <property type="molecule type" value="Genomic_DNA"/>
</dbReference>
<dbReference type="Proteomes" id="UP000177894">
    <property type="component" value="Chromosome"/>
</dbReference>
<dbReference type="PANTHER" id="PTHR43547">
    <property type="entry name" value="TWO-COMPONENT HISTIDINE KINASE"/>
    <property type="match status" value="1"/>
</dbReference>
<keyword evidence="6" id="KW-0902">Two-component regulatory system</keyword>
<dbReference type="RefSeq" id="WP_070963907.1">
    <property type="nucleotide sequence ID" value="NZ_CP017603.1"/>
</dbReference>
<reference evidence="10 12" key="2">
    <citation type="submission" date="2017-03" db="EMBL/GenBank/DDBJ databases">
        <title>Complete sequence of Clostridium formicaceticum DSM 92.</title>
        <authorList>
            <person name="Poehlein A."/>
            <person name="Karl M."/>
            <person name="Bengelsdorf F.R."/>
            <person name="Duerre P."/>
            <person name="Daniel R."/>
        </authorList>
    </citation>
    <scope>NUCLEOTIDE SEQUENCE [LARGE SCALE GENOMIC DNA]</scope>
    <source>
        <strain evidence="10 12">DSM 92</strain>
    </source>
</reference>
<evidence type="ECO:0000313" key="9">
    <source>
        <dbReference type="EMBL" id="AOY74884.1"/>
    </source>
</evidence>
<name>A0AAC9RQY9_9CLOT</name>